<evidence type="ECO:0000313" key="2">
    <source>
        <dbReference type="Proteomes" id="UP000253908"/>
    </source>
</evidence>
<dbReference type="OrthoDB" id="2618287at2"/>
<organism evidence="1 2">
    <name type="scientific">Oceanobacillus zhaokaii</name>
    <dbReference type="NCBI Taxonomy" id="2052660"/>
    <lineage>
        <taxon>Bacteria</taxon>
        <taxon>Bacillati</taxon>
        <taxon>Bacillota</taxon>
        <taxon>Bacilli</taxon>
        <taxon>Bacillales</taxon>
        <taxon>Bacillaceae</taxon>
        <taxon>Oceanobacillus</taxon>
    </lineage>
</organism>
<dbReference type="KEGG" id="ocn:CUC15_03855"/>
<dbReference type="Proteomes" id="UP000253908">
    <property type="component" value="Chromosome"/>
</dbReference>
<evidence type="ECO:0000313" key="1">
    <source>
        <dbReference type="EMBL" id="AXI08152.1"/>
    </source>
</evidence>
<sequence length="131" mass="15725">MTINKDELQERFTNVSYLQELLHSIYSDLHDSYEVITKHDGDLSYSLSLNYLAMSHQSFLEFKRVYHQYGLEHYEIDPLIEDYEHYKLQLKEVITDKDTNTSYVYSAFNKFTDTKKSVDEFLSNWIKNMVK</sequence>
<proteinExistence type="predicted"/>
<gene>
    <name evidence="1" type="ORF">CUC15_03855</name>
</gene>
<protein>
    <submittedName>
        <fullName evidence="1">Uncharacterized protein</fullName>
    </submittedName>
</protein>
<reference evidence="2" key="1">
    <citation type="submission" date="2017-11" db="EMBL/GenBank/DDBJ databases">
        <authorList>
            <person name="Zhu W."/>
        </authorList>
    </citation>
    <scope>NUCLEOTIDE SEQUENCE [LARGE SCALE GENOMIC DNA]</scope>
    <source>
        <strain evidence="2">160</strain>
    </source>
</reference>
<accession>A0A345PDS2</accession>
<dbReference type="EMBL" id="CP024848">
    <property type="protein sequence ID" value="AXI08152.1"/>
    <property type="molecule type" value="Genomic_DNA"/>
</dbReference>
<dbReference type="AlphaFoldDB" id="A0A345PDS2"/>
<keyword evidence="2" id="KW-1185">Reference proteome</keyword>
<dbReference type="RefSeq" id="WP_114915445.1">
    <property type="nucleotide sequence ID" value="NZ_CP024848.1"/>
</dbReference>
<name>A0A345PDS2_9BACI</name>